<proteinExistence type="predicted"/>
<dbReference type="PANTHER" id="PTHR44845">
    <property type="entry name" value="CARRIER DOMAIN-CONTAINING PROTEIN"/>
    <property type="match status" value="1"/>
</dbReference>
<evidence type="ECO:0000259" key="3">
    <source>
        <dbReference type="SMART" id="SM00824"/>
    </source>
</evidence>
<evidence type="ECO:0000313" key="5">
    <source>
        <dbReference type="Proteomes" id="UP000727907"/>
    </source>
</evidence>
<evidence type="ECO:0000256" key="1">
    <source>
        <dbReference type="ARBA" id="ARBA00022450"/>
    </source>
</evidence>
<name>A0ABS6IG31_9HYPH</name>
<comment type="caution">
    <text evidence="4">The sequence shown here is derived from an EMBL/GenBank/DDBJ whole genome shotgun (WGS) entry which is preliminary data.</text>
</comment>
<gene>
    <name evidence="4" type="ORF">KQ910_04105</name>
</gene>
<reference evidence="4 5" key="1">
    <citation type="submission" date="2021-06" db="EMBL/GenBank/DDBJ databases">
        <authorList>
            <person name="Lee D.H."/>
        </authorList>
    </citation>
    <scope>NUCLEOTIDE SEQUENCE [LARGE SCALE GENOMIC DNA]</scope>
    <source>
        <strain evidence="4 5">MMS21-HV4-11</strain>
    </source>
</reference>
<keyword evidence="2" id="KW-0597">Phosphoprotein</keyword>
<dbReference type="Pfam" id="PF00501">
    <property type="entry name" value="AMP-binding"/>
    <property type="match status" value="1"/>
</dbReference>
<evidence type="ECO:0000313" key="4">
    <source>
        <dbReference type="EMBL" id="MBU8872930.1"/>
    </source>
</evidence>
<dbReference type="InterPro" id="IPR020802">
    <property type="entry name" value="TesA-like"/>
</dbReference>
<dbReference type="PROSITE" id="PS00455">
    <property type="entry name" value="AMP_BINDING"/>
    <property type="match status" value="1"/>
</dbReference>
<dbReference type="InterPro" id="IPR000873">
    <property type="entry name" value="AMP-dep_synth/lig_dom"/>
</dbReference>
<dbReference type="Proteomes" id="UP000727907">
    <property type="component" value="Unassembled WGS sequence"/>
</dbReference>
<protein>
    <submittedName>
        <fullName evidence="4">AMP-binding protein</fullName>
    </submittedName>
</protein>
<feature type="domain" description="Thioesterase TesA-like" evidence="3">
    <location>
        <begin position="625"/>
        <end position="872"/>
    </location>
</feature>
<dbReference type="InterPro" id="IPR020845">
    <property type="entry name" value="AMP-binding_CS"/>
</dbReference>
<sequence length="886" mass="96419">MPDLDLNGPRDVAFCRFEESWVERPAIELFAEIAERRPDAVACEDGDGGFTFAEMWKAACWLAGLIDTAIPSGGAVGVLLPNQASYPAAVLACLGASRSCILIDRNYPQERVAAVVRDAGLSAVIMSRADIASGYLLPAGVRPFAIEDAFAAAEVPPAMPAVPASADSASFVVYTSGSTGQPKGIILSQRAVLHRAAELVNAVHLHAADKVLSLASPGTIGGLQQIFEVMLCGAALVKLDLQRIGLGQVLRAVAERRITMMFSTPAVWRSVMQLEGAREALTSLRCIQTSGDVLLRVDHELVRKVLPSNCAILSVYGATEAPALLQWFVTEPPHDEARVPVGYPLPDIDFGVIDEHGQPVADGGEGELVVRSAFMSLGLWCDGDVAPGPFEFDSSRPHLKTYRTGDLVRRRSDGLFVMLGRRDRQIKIRGNRVELAEIEAALRRDPSVADAAVVARMVDDEPHLFAFVVPRGSVAAGFPAEIRNSLARTLPPYMRPRAVHVLDGLPLLPGRKVDEAALLACAAVDVEVPAPTPSPTAGPRARAMVNRAWRAAVGRAPRSGQSFEDSGGDSLAFPQMIFHLERLAGRALPLERFHARLDEEGIARAVESFLEEKPRELAADEPVIFFFPPAGGADGLLAGFCRSLAERLTLRMLRYPGAGVLARADTGFETIVRLAVEQIIREKPHGPLALAGYSAGGDVAYATMTQLIAEGREVVLLGVFDTDVSGVIYPAEPVPRRRPRDQVARLRRGFRRGYWVTLAAAILSDDLFTRRGIRAALRALMALDPPLPESWRMTLPTVILLRLFHRLHTEWLNRLRPVRCDVPVVLFRSDEPRPPEVPQDLGWSNRTSRVDVVPVAGDHWRMFEAPDVDRMFAECVFAALQARRST</sequence>
<dbReference type="PANTHER" id="PTHR44845:SF6">
    <property type="entry name" value="BETA-ALANINE-ACTIVATING ENZYME"/>
    <property type="match status" value="1"/>
</dbReference>
<dbReference type="InterPro" id="IPR025110">
    <property type="entry name" value="AMP-bd_C"/>
</dbReference>
<evidence type="ECO:0000256" key="2">
    <source>
        <dbReference type="ARBA" id="ARBA00022553"/>
    </source>
</evidence>
<organism evidence="4 5">
    <name type="scientific">Reyranella humidisoli</name>
    <dbReference type="NCBI Taxonomy" id="2849149"/>
    <lineage>
        <taxon>Bacteria</taxon>
        <taxon>Pseudomonadati</taxon>
        <taxon>Pseudomonadota</taxon>
        <taxon>Alphaproteobacteria</taxon>
        <taxon>Hyphomicrobiales</taxon>
        <taxon>Reyranellaceae</taxon>
        <taxon>Reyranella</taxon>
    </lineage>
</organism>
<keyword evidence="5" id="KW-1185">Reference proteome</keyword>
<dbReference type="EMBL" id="JAHOPB010000001">
    <property type="protein sequence ID" value="MBU8872930.1"/>
    <property type="molecule type" value="Genomic_DNA"/>
</dbReference>
<dbReference type="Pfam" id="PF13193">
    <property type="entry name" value="AMP-binding_C"/>
    <property type="match status" value="1"/>
</dbReference>
<dbReference type="InterPro" id="IPR001031">
    <property type="entry name" value="Thioesterase"/>
</dbReference>
<dbReference type="SMART" id="SM00824">
    <property type="entry name" value="PKS_TE"/>
    <property type="match status" value="1"/>
</dbReference>
<accession>A0ABS6IG31</accession>
<dbReference type="Pfam" id="PF00975">
    <property type="entry name" value="Thioesterase"/>
    <property type="match status" value="1"/>
</dbReference>
<keyword evidence="1" id="KW-0596">Phosphopantetheine</keyword>
<dbReference type="RefSeq" id="WP_216957205.1">
    <property type="nucleotide sequence ID" value="NZ_JAHOPB010000001.1"/>
</dbReference>